<dbReference type="EMBL" id="GBXM01053160">
    <property type="protein sequence ID" value="JAH55417.1"/>
    <property type="molecule type" value="Transcribed_RNA"/>
</dbReference>
<sequence length="46" mass="5442">MYCQLKHVPHSPRINSFIFLCTHFKDHILTTSIIIHASPKQCYMLQ</sequence>
<dbReference type="AlphaFoldDB" id="A0A0E9TPP4"/>
<name>A0A0E9TPP4_ANGAN</name>
<reference evidence="1" key="1">
    <citation type="submission" date="2014-11" db="EMBL/GenBank/DDBJ databases">
        <authorList>
            <person name="Amaro Gonzalez C."/>
        </authorList>
    </citation>
    <scope>NUCLEOTIDE SEQUENCE</scope>
</reference>
<proteinExistence type="predicted"/>
<accession>A0A0E9TPP4</accession>
<reference evidence="1" key="2">
    <citation type="journal article" date="2015" name="Fish Shellfish Immunol.">
        <title>Early steps in the European eel (Anguilla anguilla)-Vibrio vulnificus interaction in the gills: Role of the RtxA13 toxin.</title>
        <authorList>
            <person name="Callol A."/>
            <person name="Pajuelo D."/>
            <person name="Ebbesson L."/>
            <person name="Teles M."/>
            <person name="MacKenzie S."/>
            <person name="Amaro C."/>
        </authorList>
    </citation>
    <scope>NUCLEOTIDE SEQUENCE</scope>
</reference>
<organism evidence="1">
    <name type="scientific">Anguilla anguilla</name>
    <name type="common">European freshwater eel</name>
    <name type="synonym">Muraena anguilla</name>
    <dbReference type="NCBI Taxonomy" id="7936"/>
    <lineage>
        <taxon>Eukaryota</taxon>
        <taxon>Metazoa</taxon>
        <taxon>Chordata</taxon>
        <taxon>Craniata</taxon>
        <taxon>Vertebrata</taxon>
        <taxon>Euteleostomi</taxon>
        <taxon>Actinopterygii</taxon>
        <taxon>Neopterygii</taxon>
        <taxon>Teleostei</taxon>
        <taxon>Anguilliformes</taxon>
        <taxon>Anguillidae</taxon>
        <taxon>Anguilla</taxon>
    </lineage>
</organism>
<evidence type="ECO:0000313" key="1">
    <source>
        <dbReference type="EMBL" id="JAH55417.1"/>
    </source>
</evidence>
<protein>
    <submittedName>
        <fullName evidence="1">Uncharacterized protein</fullName>
    </submittedName>
</protein>